<dbReference type="EMBL" id="JRLZ01000001">
    <property type="protein sequence ID" value="KGO97354.1"/>
    <property type="molecule type" value="Genomic_DNA"/>
</dbReference>
<keyword evidence="1" id="KW-0812">Transmembrane</keyword>
<gene>
    <name evidence="2" type="ORF">Q767_01790</name>
</gene>
<dbReference type="OrthoDB" id="9945183at2"/>
<dbReference type="Proteomes" id="UP000030149">
    <property type="component" value="Unassembled WGS sequence"/>
</dbReference>
<evidence type="ECO:0000256" key="1">
    <source>
        <dbReference type="SAM" id="Phobius"/>
    </source>
</evidence>
<reference evidence="2 3" key="2">
    <citation type="journal article" date="2015" name="Stand. Genomic Sci.">
        <title>High quality draft genomic sequence of Flavobacterium enshiense DK69(T) and comparison among Flavobacterium genomes.</title>
        <authorList>
            <person name="Zeng Z."/>
            <person name="Chen C."/>
            <person name="Du H."/>
            <person name="Wang G."/>
            <person name="Li M."/>
        </authorList>
    </citation>
    <scope>NUCLEOTIDE SEQUENCE [LARGE SCALE GENOMIC DNA]</scope>
    <source>
        <strain evidence="2 3">DK69</strain>
    </source>
</reference>
<protein>
    <submittedName>
        <fullName evidence="2">Uncharacterized protein</fullName>
    </submittedName>
</protein>
<dbReference type="RefSeq" id="WP_035629676.1">
    <property type="nucleotide sequence ID" value="NZ_AVCS01000015.1"/>
</dbReference>
<dbReference type="PATRIC" id="fig|1107311.5.peg.356"/>
<evidence type="ECO:0000313" key="2">
    <source>
        <dbReference type="EMBL" id="KGO97354.1"/>
    </source>
</evidence>
<dbReference type="STRING" id="1107311.Q767_01790"/>
<dbReference type="AlphaFoldDB" id="A0A0A2MYC8"/>
<feature type="transmembrane region" description="Helical" evidence="1">
    <location>
        <begin position="36"/>
        <end position="54"/>
    </location>
</feature>
<keyword evidence="1" id="KW-1133">Transmembrane helix</keyword>
<proteinExistence type="predicted"/>
<organism evidence="2 3">
    <name type="scientific">Flavobacterium enshiense DK69</name>
    <dbReference type="NCBI Taxonomy" id="1107311"/>
    <lineage>
        <taxon>Bacteria</taxon>
        <taxon>Pseudomonadati</taxon>
        <taxon>Bacteroidota</taxon>
        <taxon>Flavobacteriia</taxon>
        <taxon>Flavobacteriales</taxon>
        <taxon>Flavobacteriaceae</taxon>
        <taxon>Flavobacterium</taxon>
    </lineage>
</organism>
<name>A0A0A2MYC8_9FLAO</name>
<evidence type="ECO:0000313" key="3">
    <source>
        <dbReference type="Proteomes" id="UP000030149"/>
    </source>
</evidence>
<comment type="caution">
    <text evidence="2">The sequence shown here is derived from an EMBL/GenBank/DDBJ whole genome shotgun (WGS) entry which is preliminary data.</text>
</comment>
<keyword evidence="3" id="KW-1185">Reference proteome</keyword>
<reference evidence="3" key="1">
    <citation type="submission" date="2013-09" db="EMBL/GenBank/DDBJ databases">
        <authorList>
            <person name="Zeng Z."/>
            <person name="Chen C."/>
        </authorList>
    </citation>
    <scope>NUCLEOTIDE SEQUENCE [LARGE SCALE GENOMIC DNA]</scope>
    <source>
        <strain evidence="3">DK69</strain>
    </source>
</reference>
<feature type="transmembrane region" description="Helical" evidence="1">
    <location>
        <begin position="12"/>
        <end position="30"/>
    </location>
</feature>
<accession>A0A0A2MYC8</accession>
<keyword evidence="1" id="KW-0472">Membrane</keyword>
<sequence length="60" mass="6935">MNKVIDFFKSASPIKIILITFLIGFVSMFLEKPFPNGFLALRLISFMLVVYAIIKFFSKK</sequence>